<comment type="subcellular location">
    <subcellularLocation>
        <location evidence="2">Cytoplasm</location>
        <location evidence="2">Cytoskeleton</location>
        <location evidence="2">Flagellum axoneme</location>
    </subcellularLocation>
</comment>
<dbReference type="InParanoid" id="A9V500"/>
<dbReference type="KEGG" id="mbr:MONBRDRAFT_10034"/>
<reference evidence="11 12" key="1">
    <citation type="journal article" date="2008" name="Nature">
        <title>The genome of the choanoflagellate Monosiga brevicollis and the origin of metazoans.</title>
        <authorList>
            <consortium name="JGI Sequencing"/>
            <person name="King N."/>
            <person name="Westbrook M.J."/>
            <person name="Young S.L."/>
            <person name="Kuo A."/>
            <person name="Abedin M."/>
            <person name="Chapman J."/>
            <person name="Fairclough S."/>
            <person name="Hellsten U."/>
            <person name="Isogai Y."/>
            <person name="Letunic I."/>
            <person name="Marr M."/>
            <person name="Pincus D."/>
            <person name="Putnam N."/>
            <person name="Rokas A."/>
            <person name="Wright K.J."/>
            <person name="Zuzow R."/>
            <person name="Dirks W."/>
            <person name="Good M."/>
            <person name="Goodstein D."/>
            <person name="Lemons D."/>
            <person name="Li W."/>
            <person name="Lyons J.B."/>
            <person name="Morris A."/>
            <person name="Nichols S."/>
            <person name="Richter D.J."/>
            <person name="Salamov A."/>
            <person name="Bork P."/>
            <person name="Lim W.A."/>
            <person name="Manning G."/>
            <person name="Miller W.T."/>
            <person name="McGinnis W."/>
            <person name="Shapiro H."/>
            <person name="Tjian R."/>
            <person name="Grigoriev I.V."/>
            <person name="Rokhsar D."/>
        </authorList>
    </citation>
    <scope>NUCLEOTIDE SEQUENCE [LARGE SCALE GENOMIC DNA]</scope>
    <source>
        <strain evidence="12">MX1 / ATCC 50154</strain>
    </source>
</reference>
<feature type="coiled-coil region" evidence="10">
    <location>
        <begin position="191"/>
        <end position="368"/>
    </location>
</feature>
<evidence type="ECO:0000256" key="3">
    <source>
        <dbReference type="ARBA" id="ARBA00009071"/>
    </source>
</evidence>
<keyword evidence="6" id="KW-0282">Flagellum</keyword>
<evidence type="ECO:0000256" key="5">
    <source>
        <dbReference type="ARBA" id="ARBA00022490"/>
    </source>
</evidence>
<accession>A9V500</accession>
<evidence type="ECO:0000256" key="2">
    <source>
        <dbReference type="ARBA" id="ARBA00004611"/>
    </source>
</evidence>
<keyword evidence="8" id="KW-0206">Cytoskeleton</keyword>
<evidence type="ECO:0000256" key="6">
    <source>
        <dbReference type="ARBA" id="ARBA00022846"/>
    </source>
</evidence>
<keyword evidence="9" id="KW-0966">Cell projection</keyword>
<evidence type="ECO:0000256" key="1">
    <source>
        <dbReference type="ARBA" id="ARBA00003029"/>
    </source>
</evidence>
<dbReference type="PANTHER" id="PTHR31598">
    <property type="entry name" value="IQ DOMAIN-CONTAINING PROTEIN D"/>
    <property type="match status" value="1"/>
</dbReference>
<keyword evidence="10" id="KW-0175">Coiled coil</keyword>
<evidence type="ECO:0000256" key="8">
    <source>
        <dbReference type="ARBA" id="ARBA00023212"/>
    </source>
</evidence>
<evidence type="ECO:0000256" key="4">
    <source>
        <dbReference type="ARBA" id="ARBA00021752"/>
    </source>
</evidence>
<dbReference type="InterPro" id="IPR042815">
    <property type="entry name" value="DRC10"/>
</dbReference>
<evidence type="ECO:0000313" key="11">
    <source>
        <dbReference type="EMBL" id="EDQ87543.1"/>
    </source>
</evidence>
<evidence type="ECO:0000256" key="10">
    <source>
        <dbReference type="SAM" id="Coils"/>
    </source>
</evidence>
<dbReference type="RefSeq" id="XP_001747803.1">
    <property type="nucleotide sequence ID" value="XM_001747751.1"/>
</dbReference>
<proteinExistence type="inferred from homology"/>
<dbReference type="FunCoup" id="A9V500">
    <property type="interactions" value="38"/>
</dbReference>
<keyword evidence="5" id="KW-0963">Cytoplasm</keyword>
<dbReference type="CDD" id="cd23767">
    <property type="entry name" value="IQCD"/>
    <property type="match status" value="1"/>
</dbReference>
<dbReference type="AlphaFoldDB" id="A9V500"/>
<evidence type="ECO:0000256" key="7">
    <source>
        <dbReference type="ARBA" id="ARBA00023069"/>
    </source>
</evidence>
<dbReference type="eggNOG" id="ENOG502QQS9">
    <property type="taxonomic scope" value="Eukaryota"/>
</dbReference>
<dbReference type="Proteomes" id="UP000001357">
    <property type="component" value="Unassembled WGS sequence"/>
</dbReference>
<protein>
    <recommendedName>
        <fullName evidence="4">Dynein regulatory complex protein 10</fullName>
    </recommendedName>
</protein>
<dbReference type="OMA" id="VEYNIIM"/>
<evidence type="ECO:0000256" key="9">
    <source>
        <dbReference type="ARBA" id="ARBA00023273"/>
    </source>
</evidence>
<comment type="similarity">
    <text evidence="3">Belongs to the DRC10 family.</text>
</comment>
<evidence type="ECO:0000313" key="12">
    <source>
        <dbReference type="Proteomes" id="UP000001357"/>
    </source>
</evidence>
<dbReference type="STRING" id="81824.A9V500"/>
<organism evidence="11 12">
    <name type="scientific">Monosiga brevicollis</name>
    <name type="common">Choanoflagellate</name>
    <dbReference type="NCBI Taxonomy" id="81824"/>
    <lineage>
        <taxon>Eukaryota</taxon>
        <taxon>Choanoflagellata</taxon>
        <taxon>Craspedida</taxon>
        <taxon>Salpingoecidae</taxon>
        <taxon>Monosiga</taxon>
    </lineage>
</organism>
<dbReference type="GeneID" id="5892998"/>
<gene>
    <name evidence="11" type="ORF">MONBRDRAFT_10034</name>
</gene>
<comment type="function">
    <text evidence="1">Component of the nexin-dynein regulatory complex (N-DRC), a key regulator of ciliary/flagellar motility which maintains the alignment and integrity of the distal axoneme and regulates microtubule sliding in motile axonemes.</text>
</comment>
<dbReference type="EMBL" id="CH991559">
    <property type="protein sequence ID" value="EDQ87543.1"/>
    <property type="molecule type" value="Genomic_DNA"/>
</dbReference>
<dbReference type="PANTHER" id="PTHR31598:SF1">
    <property type="entry name" value="DYNEIN REGULATORY COMPLEX PROTEIN 10"/>
    <property type="match status" value="1"/>
</dbReference>
<name>A9V500_MONBE</name>
<sequence length="395" mass="44980">MEAALEQLRPAQKRLIDANAERALAILDRLLARMEMVPLLAAVGQVRDSHLVDSDLRLTIDEFVEAQNTVARLGNPANEHQGSNGPTNPADRTALFVAEQDLRRTTRLLVRQLDQNQNFKALLLAAQNNTNPESASSTTVNAVDLDRVANTVTSLHDMLETRLLTTTEEMSRHKELVQQLATREAVHAKEIDGLEQELAALQVTRDAECQERQVLVDQLEARLETMTQHATEQNKQLLRTTKKRQLEIDSELTSSSEAIAKQIAQVQADLATLRRNNKEIETKLRQRKRRIEAQVEDIIFQYDQDMGHKQLDLDQLNTQHNAELEQMKALQAKFDELEVEYNIIMADRKREREAKQKAEEEMQKMVRAALLVQAMWRAYKARKPTPHATVVAIPC</sequence>
<keyword evidence="12" id="KW-1185">Reference proteome</keyword>
<keyword evidence="7" id="KW-0969">Cilium</keyword>